<evidence type="ECO:0000256" key="3">
    <source>
        <dbReference type="ARBA" id="ARBA00022448"/>
    </source>
</evidence>
<keyword evidence="6 8" id="KW-1133">Transmembrane helix</keyword>
<reference evidence="9 10" key="1">
    <citation type="journal article" date="2018" name="Syst. Appl. Microbiol.">
        <title>Characterization and high-quality draft genome sequence of Herbivorax saccincola A7, an anaerobic, alkaliphilic, thermophilic, cellulolytic, and xylanolytic bacterium.</title>
        <authorList>
            <person name="Aikawa S."/>
            <person name="Baramee S."/>
            <person name="Sermsathanaswadi J."/>
            <person name="Thianheng P."/>
            <person name="Tachaapaikoon C."/>
            <person name="Shikata A."/>
            <person name="Waeonukul R."/>
            <person name="Pason P."/>
            <person name="Ratanakhanokchai K."/>
            <person name="Kosugi A."/>
        </authorList>
    </citation>
    <scope>NUCLEOTIDE SEQUENCE [LARGE SCALE GENOMIC DNA]</scope>
    <source>
        <strain evidence="9 10">A7</strain>
    </source>
</reference>
<name>A0A2S8RDQ6_9FIRM</name>
<evidence type="ECO:0000256" key="5">
    <source>
        <dbReference type="ARBA" id="ARBA00022692"/>
    </source>
</evidence>
<evidence type="ECO:0000256" key="1">
    <source>
        <dbReference type="ARBA" id="ARBA00004141"/>
    </source>
</evidence>
<proteinExistence type="inferred from homology"/>
<comment type="caution">
    <text evidence="9">The sequence shown here is derived from an EMBL/GenBank/DDBJ whole genome shotgun (WGS) entry which is preliminary data.</text>
</comment>
<evidence type="ECO:0000256" key="8">
    <source>
        <dbReference type="SAM" id="Phobius"/>
    </source>
</evidence>
<feature type="transmembrane region" description="Helical" evidence="8">
    <location>
        <begin position="74"/>
        <end position="93"/>
    </location>
</feature>
<dbReference type="AlphaFoldDB" id="A0A2S8RDQ6"/>
<keyword evidence="3" id="KW-0813">Transport</keyword>
<protein>
    <submittedName>
        <fullName evidence="9">Uncharacterized protein</fullName>
    </submittedName>
</protein>
<dbReference type="GO" id="GO:0016020">
    <property type="term" value="C:membrane"/>
    <property type="evidence" value="ECO:0007669"/>
    <property type="project" value="UniProtKB-SubCell"/>
</dbReference>
<evidence type="ECO:0000313" key="9">
    <source>
        <dbReference type="EMBL" id="PQQ67925.1"/>
    </source>
</evidence>
<feature type="transmembrane region" description="Helical" evidence="8">
    <location>
        <begin position="114"/>
        <end position="138"/>
    </location>
</feature>
<gene>
    <name evidence="9" type="ORF">B9R14_14930</name>
</gene>
<evidence type="ECO:0000256" key="4">
    <source>
        <dbReference type="ARBA" id="ARBA00022544"/>
    </source>
</evidence>
<dbReference type="PANTHER" id="PTHR34975">
    <property type="entry name" value="SPORE GERMINATION PROTEIN A2"/>
    <property type="match status" value="1"/>
</dbReference>
<dbReference type="OrthoDB" id="1675410at2"/>
<dbReference type="InterPro" id="IPR004761">
    <property type="entry name" value="Spore_GerAB"/>
</dbReference>
<keyword evidence="5 8" id="KW-0812">Transmembrane</keyword>
<keyword evidence="7 8" id="KW-0472">Membrane</keyword>
<feature type="transmembrane region" description="Helical" evidence="8">
    <location>
        <begin position="195"/>
        <end position="216"/>
    </location>
</feature>
<feature type="transmembrane region" description="Helical" evidence="8">
    <location>
        <begin position="34"/>
        <end position="54"/>
    </location>
</feature>
<comment type="subcellular location">
    <subcellularLocation>
        <location evidence="1">Membrane</location>
        <topology evidence="1">Multi-pass membrane protein</topology>
    </subcellularLocation>
</comment>
<organism evidence="9 10">
    <name type="scientific">Acetivibrio saccincola</name>
    <dbReference type="NCBI Taxonomy" id="1677857"/>
    <lineage>
        <taxon>Bacteria</taxon>
        <taxon>Bacillati</taxon>
        <taxon>Bacillota</taxon>
        <taxon>Clostridia</taxon>
        <taxon>Eubacteriales</taxon>
        <taxon>Oscillospiraceae</taxon>
        <taxon>Acetivibrio</taxon>
    </lineage>
</organism>
<keyword evidence="4" id="KW-0309">Germination</keyword>
<dbReference type="Proteomes" id="UP000239720">
    <property type="component" value="Unassembled WGS sequence"/>
</dbReference>
<accession>A0A2S8RDQ6</accession>
<dbReference type="GO" id="GO:0009847">
    <property type="term" value="P:spore germination"/>
    <property type="evidence" value="ECO:0007669"/>
    <property type="project" value="InterPro"/>
</dbReference>
<comment type="similarity">
    <text evidence="2">Belongs to the amino acid-polyamine-organocation (APC) superfamily. Spore germination protein (SGP) (TC 2.A.3.9) family.</text>
</comment>
<dbReference type="Pfam" id="PF03845">
    <property type="entry name" value="Spore_permease"/>
    <property type="match status" value="1"/>
</dbReference>
<dbReference type="RefSeq" id="WP_105368522.1">
    <property type="nucleotide sequence ID" value="NZ_NEMB01000003.1"/>
</dbReference>
<evidence type="ECO:0000313" key="10">
    <source>
        <dbReference type="Proteomes" id="UP000239720"/>
    </source>
</evidence>
<feature type="transmembrane region" description="Helical" evidence="8">
    <location>
        <begin position="158"/>
        <end position="183"/>
    </location>
</feature>
<evidence type="ECO:0000256" key="7">
    <source>
        <dbReference type="ARBA" id="ARBA00023136"/>
    </source>
</evidence>
<sequence>MTEVPPYAINALLIIAVVIAVLYGIETIGRVSELILYFVSGFIIIVVLLLLPNVKIENIQPVLEYGIIPVFEGSIFLSSFITLPLVNILMVYPKNVYNVKTAKKAIIKGYLLSAFFKFITLLMTILVLGYAIAASTQYPTYLLGKEINIGTILTRLEFIVAIIWFATQFVVTILYFYSALVGFSQIIGLKDYKKIAVPLAFIIFIMTEVIFPNVIYQGFMLE</sequence>
<dbReference type="EMBL" id="NEMB01000003">
    <property type="protein sequence ID" value="PQQ67925.1"/>
    <property type="molecule type" value="Genomic_DNA"/>
</dbReference>
<evidence type="ECO:0000256" key="6">
    <source>
        <dbReference type="ARBA" id="ARBA00022989"/>
    </source>
</evidence>
<dbReference type="PANTHER" id="PTHR34975:SF2">
    <property type="entry name" value="SPORE GERMINATION PROTEIN A2"/>
    <property type="match status" value="1"/>
</dbReference>
<feature type="transmembrane region" description="Helical" evidence="8">
    <location>
        <begin position="6"/>
        <end position="25"/>
    </location>
</feature>
<evidence type="ECO:0000256" key="2">
    <source>
        <dbReference type="ARBA" id="ARBA00007998"/>
    </source>
</evidence>